<protein>
    <submittedName>
        <fullName evidence="2">XPA_C domain-containing protein</fullName>
    </submittedName>
</protein>
<evidence type="ECO:0000313" key="1">
    <source>
        <dbReference type="Proteomes" id="UP000095286"/>
    </source>
</evidence>
<name>A0AC35TZA3_9BILA</name>
<sequence>MSKRKQISSVEASYVRKQDDYEGAGGFDLREVTAIAERDQYRKSKRARVRDGNKKASLGELMPENCDRCNNKMEESTLWSDYGFGICDGCREEHRGDYKLITKTDAKLVYLLKDEDLEYRQPALRYLLKKNPHNPRYGDMALYLEKQVEERSLSIYGDQGGLDLARKIADEKRSTRLVNKYKKQMNEIKRDIRAKEKFSKDYNLISHECTYQPEIYDEAKDEYSKRCDECQEVIKYQKI</sequence>
<reference evidence="2" key="1">
    <citation type="submission" date="2016-11" db="UniProtKB">
        <authorList>
            <consortium name="WormBaseParasite"/>
        </authorList>
    </citation>
    <scope>IDENTIFICATION</scope>
    <source>
        <strain evidence="2">KR3021</strain>
    </source>
</reference>
<organism evidence="1 2">
    <name type="scientific">Rhabditophanes sp. KR3021</name>
    <dbReference type="NCBI Taxonomy" id="114890"/>
    <lineage>
        <taxon>Eukaryota</taxon>
        <taxon>Metazoa</taxon>
        <taxon>Ecdysozoa</taxon>
        <taxon>Nematoda</taxon>
        <taxon>Chromadorea</taxon>
        <taxon>Rhabditida</taxon>
        <taxon>Tylenchina</taxon>
        <taxon>Panagrolaimomorpha</taxon>
        <taxon>Strongyloidoidea</taxon>
        <taxon>Alloionematidae</taxon>
        <taxon>Rhabditophanes</taxon>
    </lineage>
</organism>
<proteinExistence type="predicted"/>
<dbReference type="WBParaSite" id="RSKR_0000608000.1">
    <property type="protein sequence ID" value="RSKR_0000608000.1"/>
    <property type="gene ID" value="RSKR_0000608000"/>
</dbReference>
<dbReference type="Proteomes" id="UP000095286">
    <property type="component" value="Unplaced"/>
</dbReference>
<accession>A0AC35TZA3</accession>
<evidence type="ECO:0000313" key="2">
    <source>
        <dbReference type="WBParaSite" id="RSKR_0000608000.1"/>
    </source>
</evidence>